<evidence type="ECO:0000313" key="2">
    <source>
        <dbReference type="Proteomes" id="UP000435837"/>
    </source>
</evidence>
<comment type="caution">
    <text evidence="1">The sequence shown here is derived from an EMBL/GenBank/DDBJ whole genome shotgun (WGS) entry which is preliminary data.</text>
</comment>
<evidence type="ECO:0000313" key="1">
    <source>
        <dbReference type="EMBL" id="GFE06203.1"/>
    </source>
</evidence>
<organism evidence="1 2">
    <name type="scientific">Streptomyces caniferus</name>
    <dbReference type="NCBI Taxonomy" id="285557"/>
    <lineage>
        <taxon>Bacteria</taxon>
        <taxon>Bacillati</taxon>
        <taxon>Actinomycetota</taxon>
        <taxon>Actinomycetes</taxon>
        <taxon>Kitasatosporales</taxon>
        <taxon>Streptomycetaceae</taxon>
        <taxon>Streptomyces</taxon>
    </lineage>
</organism>
<reference evidence="1 2" key="1">
    <citation type="submission" date="2019-12" db="EMBL/GenBank/DDBJ databases">
        <title>Whole genome shotgun sequence of Streptomyces caniferus NBRC 15389.</title>
        <authorList>
            <person name="Ichikawa N."/>
            <person name="Kimura A."/>
            <person name="Kitahashi Y."/>
            <person name="Komaki H."/>
            <person name="Tamura T."/>
        </authorList>
    </citation>
    <scope>NUCLEOTIDE SEQUENCE [LARGE SCALE GENOMIC DNA]</scope>
    <source>
        <strain evidence="1 2">NBRC 15389</strain>
    </source>
</reference>
<accession>A0A640S3Z7</accession>
<proteinExistence type="predicted"/>
<sequence>MARVARATAANAASVRRADPWGAGSVIMVIRFSSGSSCLWGGSVTGPRAVATPSEKGGSTHPRLWPCCGGANVRRSARCYIRQLTEDLREGTLGGAAFSVRQAAPTPACAALP</sequence>
<dbReference type="Proteomes" id="UP000435837">
    <property type="component" value="Unassembled WGS sequence"/>
</dbReference>
<dbReference type="EMBL" id="BLIN01000003">
    <property type="protein sequence ID" value="GFE06203.1"/>
    <property type="molecule type" value="Genomic_DNA"/>
</dbReference>
<gene>
    <name evidence="1" type="ORF">Scani_24710</name>
</gene>
<dbReference type="AlphaFoldDB" id="A0A640S3Z7"/>
<protein>
    <submittedName>
        <fullName evidence="1">Uncharacterized protein</fullName>
    </submittedName>
</protein>
<name>A0A640S3Z7_9ACTN</name>